<evidence type="ECO:0000313" key="3">
    <source>
        <dbReference type="Proteomes" id="UP001146793"/>
    </source>
</evidence>
<gene>
    <name evidence="2" type="ORF">M0812_14969</name>
</gene>
<reference evidence="2" key="1">
    <citation type="submission" date="2022-08" db="EMBL/GenBank/DDBJ databases">
        <title>Novel sulphate-reducing endosymbionts in the free-living metamonad Anaeramoeba.</title>
        <authorList>
            <person name="Jerlstrom-Hultqvist J."/>
            <person name="Cepicka I."/>
            <person name="Gallot-Lavallee L."/>
            <person name="Salas-Leiva D."/>
            <person name="Curtis B.A."/>
            <person name="Zahonova K."/>
            <person name="Pipaliya S."/>
            <person name="Dacks J."/>
            <person name="Roger A.J."/>
        </authorList>
    </citation>
    <scope>NUCLEOTIDE SEQUENCE</scope>
    <source>
        <strain evidence="2">Busselton2</strain>
    </source>
</reference>
<organism evidence="2 3">
    <name type="scientific">Anaeramoeba flamelloides</name>
    <dbReference type="NCBI Taxonomy" id="1746091"/>
    <lineage>
        <taxon>Eukaryota</taxon>
        <taxon>Metamonada</taxon>
        <taxon>Anaeramoebidae</taxon>
        <taxon>Anaeramoeba</taxon>
    </lineage>
</organism>
<feature type="region of interest" description="Disordered" evidence="1">
    <location>
        <begin position="1"/>
        <end position="35"/>
    </location>
</feature>
<protein>
    <submittedName>
        <fullName evidence="2">Uncharacterized protein</fullName>
    </submittedName>
</protein>
<sequence length="487" mass="57715">MLQVEKQPKTEENETKKVKETQQVERKARGKGKEKAKEKDNCLSIFLRSKKIVRKKGYQYLTKALETLKKPSNTTEILEQIKLLYPMLWKCYLEFFKTEKDAEKSLRIFVVENPINTMKVSRKRWTNKSRPNKIFDFGKHFYFEQSVGSERRNKIGLKKWLKFEQFLKENRDFVNNKITLNYDISQKMIGTSFYNTKKERTILSELLLAKNSLLLEENDSDILSNGIGKYKNKNKNKNQKKNQKKINANTKRYQNKNKNNNNTSLNTKTGDIQTYQKDNNLLSVHQENENDDYDYIFDFNNNLCDYSSDNNTNTVTATDKNNLFGDENLFDSKFDEHQLLEDIPLSNRKRFFNLNLKSKNQNVFPYYYQNLNMSVNKDQKRRKLNQKNVFKPNIQKSNQLISEIIENYSENYENVLFELQTQKKSKLKLSEKIIEMKLPQNILSTVLKRIGSGDKIVIMLINKYSKNNPEETDQLINALISYVIKFY</sequence>
<dbReference type="EMBL" id="JANTQA010000032">
    <property type="protein sequence ID" value="KAJ3438954.1"/>
    <property type="molecule type" value="Genomic_DNA"/>
</dbReference>
<dbReference type="AlphaFoldDB" id="A0AAV7ZGQ1"/>
<accession>A0AAV7ZGQ1</accession>
<proteinExistence type="predicted"/>
<feature type="region of interest" description="Disordered" evidence="1">
    <location>
        <begin position="229"/>
        <end position="270"/>
    </location>
</feature>
<evidence type="ECO:0000313" key="2">
    <source>
        <dbReference type="EMBL" id="KAJ3438954.1"/>
    </source>
</evidence>
<dbReference type="Proteomes" id="UP001146793">
    <property type="component" value="Unassembled WGS sequence"/>
</dbReference>
<evidence type="ECO:0000256" key="1">
    <source>
        <dbReference type="SAM" id="MobiDB-lite"/>
    </source>
</evidence>
<feature type="compositionally biased region" description="Basic residues" evidence="1">
    <location>
        <begin position="230"/>
        <end position="244"/>
    </location>
</feature>
<name>A0AAV7ZGQ1_9EUKA</name>
<feature type="compositionally biased region" description="Low complexity" evidence="1">
    <location>
        <begin position="245"/>
        <end position="269"/>
    </location>
</feature>
<comment type="caution">
    <text evidence="2">The sequence shown here is derived from an EMBL/GenBank/DDBJ whole genome shotgun (WGS) entry which is preliminary data.</text>
</comment>